<dbReference type="AlphaFoldDB" id="A0AAV7NAC3"/>
<gene>
    <name evidence="2" type="ORF">NDU88_000673</name>
</gene>
<protein>
    <submittedName>
        <fullName evidence="2">Uncharacterized protein</fullName>
    </submittedName>
</protein>
<feature type="region of interest" description="Disordered" evidence="1">
    <location>
        <begin position="31"/>
        <end position="62"/>
    </location>
</feature>
<evidence type="ECO:0000313" key="2">
    <source>
        <dbReference type="EMBL" id="KAJ1112409.1"/>
    </source>
</evidence>
<comment type="caution">
    <text evidence="2">The sequence shown here is derived from an EMBL/GenBank/DDBJ whole genome shotgun (WGS) entry which is preliminary data.</text>
</comment>
<proteinExistence type="predicted"/>
<organism evidence="2 3">
    <name type="scientific">Pleurodeles waltl</name>
    <name type="common">Iberian ribbed newt</name>
    <dbReference type="NCBI Taxonomy" id="8319"/>
    <lineage>
        <taxon>Eukaryota</taxon>
        <taxon>Metazoa</taxon>
        <taxon>Chordata</taxon>
        <taxon>Craniata</taxon>
        <taxon>Vertebrata</taxon>
        <taxon>Euteleostomi</taxon>
        <taxon>Amphibia</taxon>
        <taxon>Batrachia</taxon>
        <taxon>Caudata</taxon>
        <taxon>Salamandroidea</taxon>
        <taxon>Salamandridae</taxon>
        <taxon>Pleurodelinae</taxon>
        <taxon>Pleurodeles</taxon>
    </lineage>
</organism>
<evidence type="ECO:0000256" key="1">
    <source>
        <dbReference type="SAM" id="MobiDB-lite"/>
    </source>
</evidence>
<sequence length="107" mass="12457">MPEGCPRGTPWDAKQQEVIHNPDIRVKDAPMRIEIEPERRGGEKREEGEDAKPEDDYGDLERRRIIDQTTEVFCVLKRTLECVGSKRVNNIEQLESTIEEDYACRKN</sequence>
<keyword evidence="3" id="KW-1185">Reference proteome</keyword>
<name>A0AAV7NAC3_PLEWA</name>
<reference evidence="2" key="1">
    <citation type="journal article" date="2022" name="bioRxiv">
        <title>Sequencing and chromosome-scale assembly of the giantPleurodeles waltlgenome.</title>
        <authorList>
            <person name="Brown T."/>
            <person name="Elewa A."/>
            <person name="Iarovenko S."/>
            <person name="Subramanian E."/>
            <person name="Araus A.J."/>
            <person name="Petzold A."/>
            <person name="Susuki M."/>
            <person name="Suzuki K.-i.T."/>
            <person name="Hayashi T."/>
            <person name="Toyoda A."/>
            <person name="Oliveira C."/>
            <person name="Osipova E."/>
            <person name="Leigh N.D."/>
            <person name="Simon A."/>
            <person name="Yun M.H."/>
        </authorList>
    </citation>
    <scope>NUCLEOTIDE SEQUENCE</scope>
    <source>
        <strain evidence="2">20211129_DDA</strain>
        <tissue evidence="2">Liver</tissue>
    </source>
</reference>
<dbReference type="EMBL" id="JANPWB010000012">
    <property type="protein sequence ID" value="KAJ1112409.1"/>
    <property type="molecule type" value="Genomic_DNA"/>
</dbReference>
<accession>A0AAV7NAC3</accession>
<dbReference type="Proteomes" id="UP001066276">
    <property type="component" value="Chromosome 8"/>
</dbReference>
<evidence type="ECO:0000313" key="3">
    <source>
        <dbReference type="Proteomes" id="UP001066276"/>
    </source>
</evidence>